<dbReference type="InParanoid" id="A0A132BBV7"/>
<dbReference type="EMBL" id="KQ947430">
    <property type="protein sequence ID" value="KUJ09912.1"/>
    <property type="molecule type" value="Genomic_DNA"/>
</dbReference>
<dbReference type="RefSeq" id="XP_018064267.1">
    <property type="nucleotide sequence ID" value="XM_018206313.1"/>
</dbReference>
<evidence type="ECO:0000313" key="3">
    <source>
        <dbReference type="Proteomes" id="UP000070700"/>
    </source>
</evidence>
<dbReference type="KEGG" id="psco:LY89DRAFT_266121"/>
<keyword evidence="1" id="KW-0812">Transmembrane</keyword>
<proteinExistence type="predicted"/>
<evidence type="ECO:0000256" key="1">
    <source>
        <dbReference type="SAM" id="Phobius"/>
    </source>
</evidence>
<evidence type="ECO:0000313" key="2">
    <source>
        <dbReference type="EMBL" id="KUJ09912.1"/>
    </source>
</evidence>
<sequence length="116" mass="13541">MQILNNQYDADRDTDYLYSLSHPSSPAHINFNHHSHLTTTFIFFSSIFNLSTTSFILSYFLHMHTHIHKYKKNPTTISHIDMCNHDCVPARTRARKRAASTKQTKSRSKLYIEQGI</sequence>
<reference evidence="2 3" key="1">
    <citation type="submission" date="2015-10" db="EMBL/GenBank/DDBJ databases">
        <title>Full genome of DAOMC 229536 Phialocephala scopiformis, a fungal endophyte of spruce producing the potent anti-insectan compound rugulosin.</title>
        <authorList>
            <consortium name="DOE Joint Genome Institute"/>
            <person name="Walker A.K."/>
            <person name="Frasz S.L."/>
            <person name="Seifert K.A."/>
            <person name="Miller J.D."/>
            <person name="Mondo S.J."/>
            <person name="Labutti K."/>
            <person name="Lipzen A."/>
            <person name="Dockter R."/>
            <person name="Kennedy M."/>
            <person name="Grigoriev I.V."/>
            <person name="Spatafora J.W."/>
        </authorList>
    </citation>
    <scope>NUCLEOTIDE SEQUENCE [LARGE SCALE GENOMIC DNA]</scope>
    <source>
        <strain evidence="2 3">CBS 120377</strain>
    </source>
</reference>
<protein>
    <submittedName>
        <fullName evidence="2">Uncharacterized protein</fullName>
    </submittedName>
</protein>
<keyword evidence="3" id="KW-1185">Reference proteome</keyword>
<feature type="transmembrane region" description="Helical" evidence="1">
    <location>
        <begin position="41"/>
        <end position="61"/>
    </location>
</feature>
<keyword evidence="1" id="KW-1133">Transmembrane helix</keyword>
<dbReference type="GeneID" id="28816039"/>
<organism evidence="2 3">
    <name type="scientific">Mollisia scopiformis</name>
    <name type="common">Conifer needle endophyte fungus</name>
    <name type="synonym">Phialocephala scopiformis</name>
    <dbReference type="NCBI Taxonomy" id="149040"/>
    <lineage>
        <taxon>Eukaryota</taxon>
        <taxon>Fungi</taxon>
        <taxon>Dikarya</taxon>
        <taxon>Ascomycota</taxon>
        <taxon>Pezizomycotina</taxon>
        <taxon>Leotiomycetes</taxon>
        <taxon>Helotiales</taxon>
        <taxon>Mollisiaceae</taxon>
        <taxon>Mollisia</taxon>
    </lineage>
</organism>
<dbReference type="Proteomes" id="UP000070700">
    <property type="component" value="Unassembled WGS sequence"/>
</dbReference>
<keyword evidence="1" id="KW-0472">Membrane</keyword>
<accession>A0A132BBV7</accession>
<name>A0A132BBV7_MOLSC</name>
<dbReference type="AlphaFoldDB" id="A0A132BBV7"/>
<gene>
    <name evidence="2" type="ORF">LY89DRAFT_266121</name>
</gene>